<dbReference type="Gene3D" id="3.40.1350.10">
    <property type="match status" value="1"/>
</dbReference>
<gene>
    <name evidence="1" type="ORF">MM415A00250_0054</name>
</gene>
<dbReference type="GO" id="GO:0016788">
    <property type="term" value="F:hydrolase activity, acting on ester bonds"/>
    <property type="evidence" value="ECO:0007669"/>
    <property type="project" value="InterPro"/>
</dbReference>
<dbReference type="EMBL" id="MT142519">
    <property type="protein sequence ID" value="QJA83876.1"/>
    <property type="molecule type" value="Genomic_DNA"/>
</dbReference>
<dbReference type="GO" id="GO:0003676">
    <property type="term" value="F:nucleic acid binding"/>
    <property type="evidence" value="ECO:0007669"/>
    <property type="project" value="InterPro"/>
</dbReference>
<dbReference type="AlphaFoldDB" id="A0A6M3KP81"/>
<dbReference type="GO" id="GO:0004518">
    <property type="term" value="F:nuclease activity"/>
    <property type="evidence" value="ECO:0007669"/>
    <property type="project" value="UniProtKB-KW"/>
</dbReference>
<sequence length="115" mass="13162">MAKIYSEEDLLNWIIGTRGLATMLGWKSLHIRPARAIKHGEETYRTPVSGDGEGFPDLLLARPPRLLLAEIKREDGKPSPQQSDWLDVLSRITNPPETFLWKPSDLDEIEEVLKW</sequence>
<dbReference type="InterPro" id="IPR011856">
    <property type="entry name" value="tRNA_endonuc-like_dom_sf"/>
</dbReference>
<name>A0A6M3KP81_9ZZZZ</name>
<organism evidence="1">
    <name type="scientific">viral metagenome</name>
    <dbReference type="NCBI Taxonomy" id="1070528"/>
    <lineage>
        <taxon>unclassified sequences</taxon>
        <taxon>metagenomes</taxon>
        <taxon>organismal metagenomes</taxon>
    </lineage>
</organism>
<accession>A0A6M3KP81</accession>
<evidence type="ECO:0000313" key="1">
    <source>
        <dbReference type="EMBL" id="QJA83876.1"/>
    </source>
</evidence>
<protein>
    <submittedName>
        <fullName evidence="1">Putative VRR-NUC domain-containing protein</fullName>
    </submittedName>
</protein>
<proteinExistence type="predicted"/>
<reference evidence="1" key="1">
    <citation type="submission" date="2020-03" db="EMBL/GenBank/DDBJ databases">
        <title>The deep terrestrial virosphere.</title>
        <authorList>
            <person name="Holmfeldt K."/>
            <person name="Nilsson E."/>
            <person name="Simone D."/>
            <person name="Lopez-Fernandez M."/>
            <person name="Wu X."/>
            <person name="de Brujin I."/>
            <person name="Lundin D."/>
            <person name="Andersson A."/>
            <person name="Bertilsson S."/>
            <person name="Dopson M."/>
        </authorList>
    </citation>
    <scope>NUCLEOTIDE SEQUENCE</scope>
    <source>
        <strain evidence="1">MM415A00250</strain>
    </source>
</reference>